<name>A0ABQ4SMV0_9HYPH</name>
<feature type="signal peptide" evidence="2">
    <location>
        <begin position="1"/>
        <end position="34"/>
    </location>
</feature>
<proteinExistence type="predicted"/>
<evidence type="ECO:0000313" key="4">
    <source>
        <dbReference type="Proteomes" id="UP001055153"/>
    </source>
</evidence>
<dbReference type="Proteomes" id="UP001055153">
    <property type="component" value="Unassembled WGS sequence"/>
</dbReference>
<evidence type="ECO:0000256" key="2">
    <source>
        <dbReference type="SAM" id="SignalP"/>
    </source>
</evidence>
<accession>A0ABQ4SMV0</accession>
<feature type="compositionally biased region" description="Basic and acidic residues" evidence="1">
    <location>
        <begin position="42"/>
        <end position="69"/>
    </location>
</feature>
<protein>
    <submittedName>
        <fullName evidence="3">Uncharacterized protein</fullName>
    </submittedName>
</protein>
<organism evidence="3 4">
    <name type="scientific">Methylobacterium isbiliense</name>
    <dbReference type="NCBI Taxonomy" id="315478"/>
    <lineage>
        <taxon>Bacteria</taxon>
        <taxon>Pseudomonadati</taxon>
        <taxon>Pseudomonadota</taxon>
        <taxon>Alphaproteobacteria</taxon>
        <taxon>Hyphomicrobiales</taxon>
        <taxon>Methylobacteriaceae</taxon>
        <taxon>Methylobacterium</taxon>
    </lineage>
</organism>
<gene>
    <name evidence="3" type="ORF">GMJLKIPL_5807</name>
</gene>
<reference evidence="3" key="2">
    <citation type="submission" date="2021-08" db="EMBL/GenBank/DDBJ databases">
        <authorList>
            <person name="Tani A."/>
            <person name="Ola A."/>
            <person name="Ogura Y."/>
            <person name="Katsura K."/>
            <person name="Hayashi T."/>
        </authorList>
    </citation>
    <scope>NUCLEOTIDE SEQUENCE</scope>
    <source>
        <strain evidence="3">DSM 17168</strain>
    </source>
</reference>
<keyword evidence="4" id="KW-1185">Reference proteome</keyword>
<sequence>MVRKHTRQEMDVRRVVLAALAALTLGLDAGAAFAQPYYGGDDFDRPRRRQEYRYENRYDDERPRSRYEDRGYRRERGYGEGYGRGLGRICVTARGNCPTRPAPVNASCGCEIPGFGFKRGAIGY</sequence>
<feature type="chain" id="PRO_5046299353" evidence="2">
    <location>
        <begin position="35"/>
        <end position="124"/>
    </location>
</feature>
<reference evidence="3" key="1">
    <citation type="journal article" date="2021" name="Front. Microbiol.">
        <title>Comprehensive Comparative Genomics and Phenotyping of Methylobacterium Species.</title>
        <authorList>
            <person name="Alessa O."/>
            <person name="Ogura Y."/>
            <person name="Fujitani Y."/>
            <person name="Takami H."/>
            <person name="Hayashi T."/>
            <person name="Sahin N."/>
            <person name="Tani A."/>
        </authorList>
    </citation>
    <scope>NUCLEOTIDE SEQUENCE</scope>
    <source>
        <strain evidence="3">DSM 17168</strain>
    </source>
</reference>
<dbReference type="EMBL" id="BPQQ01000092">
    <property type="protein sequence ID" value="GJE03850.1"/>
    <property type="molecule type" value="Genomic_DNA"/>
</dbReference>
<keyword evidence="2" id="KW-0732">Signal</keyword>
<evidence type="ECO:0000313" key="3">
    <source>
        <dbReference type="EMBL" id="GJE03850.1"/>
    </source>
</evidence>
<comment type="caution">
    <text evidence="3">The sequence shown here is derived from an EMBL/GenBank/DDBJ whole genome shotgun (WGS) entry which is preliminary data.</text>
</comment>
<evidence type="ECO:0000256" key="1">
    <source>
        <dbReference type="SAM" id="MobiDB-lite"/>
    </source>
</evidence>
<feature type="region of interest" description="Disordered" evidence="1">
    <location>
        <begin position="34"/>
        <end position="69"/>
    </location>
</feature>